<dbReference type="PANTHER" id="PTHR13285">
    <property type="entry name" value="ACYLTRANSFERASE"/>
    <property type="match status" value="1"/>
</dbReference>
<reference evidence="9 10" key="1">
    <citation type="journal article" date="2009" name="Proc. Natl. Acad. Sci. U.S.A.">
        <title>Characterizing a model human gut microbiota composed of members of its two dominant bacterial phyla.</title>
        <authorList>
            <person name="Mahowald M.A."/>
            <person name="Rey F.E."/>
            <person name="Seedorf H."/>
            <person name="Turnbaugh P.J."/>
            <person name="Fulton R.S."/>
            <person name="Wollam A."/>
            <person name="Shah N."/>
            <person name="Wang C."/>
            <person name="Magrini V."/>
            <person name="Wilson R.K."/>
            <person name="Cantarel B.L."/>
            <person name="Coutinho P.M."/>
            <person name="Henrissat B."/>
            <person name="Crock L.W."/>
            <person name="Russell A."/>
            <person name="Verberkmoes N.C."/>
            <person name="Hettich R.L."/>
            <person name="Gordon J.I."/>
        </authorList>
    </citation>
    <scope>NUCLEOTIDE SEQUENCE [LARGE SCALE GENOMIC DNA]</scope>
    <source>
        <strain evidence="10">ATCC 33656 / DSM 3377 / JCM 17463 / KCTC 5835 / LMG 30912 / VPI 0990</strain>
    </source>
</reference>
<proteinExistence type="inferred from homology"/>
<keyword evidence="6 7" id="KW-0472">Membrane</keyword>
<keyword evidence="7" id="KW-0012">Acyltransferase</keyword>
<evidence type="ECO:0000256" key="7">
    <source>
        <dbReference type="PIRNR" id="PIRNR016636"/>
    </source>
</evidence>
<keyword evidence="7" id="KW-0808">Transferase</keyword>
<dbReference type="AlphaFoldDB" id="C4ZI87"/>
<name>C4ZI87_AGARV</name>
<dbReference type="InterPro" id="IPR004299">
    <property type="entry name" value="MBOAT_fam"/>
</dbReference>
<feature type="transmembrane region" description="Helical" evidence="8">
    <location>
        <begin position="172"/>
        <end position="194"/>
    </location>
</feature>
<dbReference type="GO" id="GO:0042121">
    <property type="term" value="P:alginic acid biosynthetic process"/>
    <property type="evidence" value="ECO:0007669"/>
    <property type="project" value="InterPro"/>
</dbReference>
<dbReference type="HOGENOM" id="CLU_025255_0_0_9"/>
<feature type="transmembrane region" description="Helical" evidence="8">
    <location>
        <begin position="248"/>
        <end position="265"/>
    </location>
</feature>
<comment type="subcellular location">
    <subcellularLocation>
        <location evidence="1">Cell membrane</location>
        <topology evidence="1">Multi-pass membrane protein</topology>
    </subcellularLocation>
</comment>
<feature type="transmembrane region" description="Helical" evidence="8">
    <location>
        <begin position="140"/>
        <end position="160"/>
    </location>
</feature>
<feature type="transmembrane region" description="Helical" evidence="8">
    <location>
        <begin position="43"/>
        <end position="74"/>
    </location>
</feature>
<feature type="transmembrane region" description="Helical" evidence="8">
    <location>
        <begin position="408"/>
        <end position="428"/>
    </location>
</feature>
<feature type="transmembrane region" description="Helical" evidence="8">
    <location>
        <begin position="114"/>
        <end position="134"/>
    </location>
</feature>
<evidence type="ECO:0000256" key="2">
    <source>
        <dbReference type="ARBA" id="ARBA00010323"/>
    </source>
</evidence>
<dbReference type="InterPro" id="IPR051085">
    <property type="entry name" value="MB_O-acyltransferase"/>
</dbReference>
<dbReference type="EMBL" id="CP001107">
    <property type="protein sequence ID" value="ACR76724.1"/>
    <property type="molecule type" value="Genomic_DNA"/>
</dbReference>
<keyword evidence="4 8" id="KW-0812">Transmembrane</keyword>
<evidence type="ECO:0000256" key="5">
    <source>
        <dbReference type="ARBA" id="ARBA00022989"/>
    </source>
</evidence>
<dbReference type="GO" id="GO:0005886">
    <property type="term" value="C:plasma membrane"/>
    <property type="evidence" value="ECO:0007669"/>
    <property type="project" value="UniProtKB-SubCell"/>
</dbReference>
<dbReference type="InterPro" id="IPR024194">
    <property type="entry name" value="Ac/AlaTfrase_AlgI/DltB"/>
</dbReference>
<dbReference type="KEGG" id="ere:EUBREC_2996"/>
<dbReference type="STRING" id="515619.EUBREC_2996"/>
<dbReference type="PIRSF" id="PIRSF016636">
    <property type="entry name" value="AlgI_DltB"/>
    <property type="match status" value="1"/>
</dbReference>
<evidence type="ECO:0000256" key="4">
    <source>
        <dbReference type="ARBA" id="ARBA00022692"/>
    </source>
</evidence>
<dbReference type="PaxDb" id="515619-EUBREC_2996"/>
<dbReference type="Proteomes" id="UP000001477">
    <property type="component" value="Chromosome"/>
</dbReference>
<accession>C4ZI87</accession>
<keyword evidence="5 8" id="KW-1133">Transmembrane helix</keyword>
<evidence type="ECO:0000256" key="6">
    <source>
        <dbReference type="ARBA" id="ARBA00023136"/>
    </source>
</evidence>
<dbReference type="PANTHER" id="PTHR13285:SF18">
    <property type="entry name" value="PROTEIN-CYSTEINE N-PALMITOYLTRANSFERASE RASP"/>
    <property type="match status" value="1"/>
</dbReference>
<feature type="transmembrane region" description="Helical" evidence="8">
    <location>
        <begin position="470"/>
        <end position="488"/>
    </location>
</feature>
<protein>
    <submittedName>
        <fullName evidence="9">Alginate biosynthesis protein AlgI</fullName>
    </submittedName>
</protein>
<feature type="transmembrane region" description="Helical" evidence="8">
    <location>
        <begin position="20"/>
        <end position="37"/>
    </location>
</feature>
<dbReference type="InterPro" id="IPR028362">
    <property type="entry name" value="AlgI"/>
</dbReference>
<evidence type="ECO:0000256" key="1">
    <source>
        <dbReference type="ARBA" id="ARBA00004651"/>
    </source>
</evidence>
<evidence type="ECO:0000313" key="9">
    <source>
        <dbReference type="EMBL" id="ACR76724.1"/>
    </source>
</evidence>
<comment type="similarity">
    <text evidence="2 7">Belongs to the membrane-bound acyltransferase family.</text>
</comment>
<feature type="transmembrane region" description="Helical" evidence="8">
    <location>
        <begin position="369"/>
        <end position="387"/>
    </location>
</feature>
<feature type="transmembrane region" description="Helical" evidence="8">
    <location>
        <begin position="345"/>
        <end position="363"/>
    </location>
</feature>
<gene>
    <name evidence="9" type="ordered locus">EUBREC_2996</name>
</gene>
<dbReference type="PIRSF" id="PIRSF500217">
    <property type="entry name" value="AlgI"/>
    <property type="match status" value="1"/>
</dbReference>
<dbReference type="GO" id="GO:0016746">
    <property type="term" value="F:acyltransferase activity"/>
    <property type="evidence" value="ECO:0007669"/>
    <property type="project" value="UniProtKB-KW"/>
</dbReference>
<sequence>MSGSITLENRFGVNKMELISLKYAIFVIALLVLYYCFPKKYRWYVLLAGSMAYYVIICKWYVLFIIFTICTTYGSTIWIDKLLKKQNAIVKSHKEDWDRQTRKEYKEKGRKKRVAVMLFALLCNFGILAFLKYIPYAGELGLLLPLGISFYTFQSMGYVMDVYREIVEPEKNFLKVALFVSFFPQIIQGPIAIYDKLAGQLYEGHSLRLENLQKGALLVLWGVMKKLVIADRAVNIINFVMDKPMDFSGTYVFFAAVVYALQLYADFSGGIDIVRGIAEMFGITMSTNFNHPYFSRSLTEYWHRWHMTLGDWCRNYIFYPLSISKRFLNFGKWLKPRFGAHISKVLPGCIASVITFIVIGVWHGANMKYLYFGLWNGIVIMLAELFAPVNKKVAGGFFKLTGLREKGIFATIVSVLWTFMLILVGYYFDIAANASTAFHMLFKSVTDFHISELGINNIILNLGACGLDEYDILLLIICTLLWFFISFVEENKKLDMRDFILSRKLPLRWAIIYLGIFIVIIFGYYGPGVNPADFVYMQF</sequence>
<evidence type="ECO:0000313" key="10">
    <source>
        <dbReference type="Proteomes" id="UP000001477"/>
    </source>
</evidence>
<evidence type="ECO:0000256" key="8">
    <source>
        <dbReference type="SAM" id="Phobius"/>
    </source>
</evidence>
<organism evidence="9 10">
    <name type="scientific">Agathobacter rectalis (strain ATCC 33656 / DSM 3377 / JCM 17463 / KCTC 5835 / VPI 0990)</name>
    <name type="common">Eubacterium rectale</name>
    <dbReference type="NCBI Taxonomy" id="515619"/>
    <lineage>
        <taxon>Bacteria</taxon>
        <taxon>Bacillati</taxon>
        <taxon>Bacillota</taxon>
        <taxon>Clostridia</taxon>
        <taxon>Lachnospirales</taxon>
        <taxon>Lachnospiraceae</taxon>
        <taxon>Agathobacter</taxon>
    </lineage>
</organism>
<keyword evidence="3 7" id="KW-1003">Cell membrane</keyword>
<dbReference type="Pfam" id="PF03062">
    <property type="entry name" value="MBOAT"/>
    <property type="match status" value="1"/>
</dbReference>
<evidence type="ECO:0000256" key="3">
    <source>
        <dbReference type="ARBA" id="ARBA00022475"/>
    </source>
</evidence>
<feature type="transmembrane region" description="Helical" evidence="8">
    <location>
        <begin position="509"/>
        <end position="527"/>
    </location>
</feature>